<dbReference type="PROSITE" id="PS00108">
    <property type="entry name" value="PROTEIN_KINASE_ST"/>
    <property type="match status" value="1"/>
</dbReference>
<dbReference type="KEGG" id="tet:TTHERM_00101380"/>
<evidence type="ECO:0000313" key="7">
    <source>
        <dbReference type="EMBL" id="EAR91942.2"/>
    </source>
</evidence>
<dbReference type="RefSeq" id="XP_001012187.2">
    <property type="nucleotide sequence ID" value="XM_001012187.2"/>
</dbReference>
<evidence type="ECO:0000256" key="3">
    <source>
        <dbReference type="PROSITE-ProRule" id="PRU10141"/>
    </source>
</evidence>
<dbReference type="Pfam" id="PF00069">
    <property type="entry name" value="Pkinase"/>
    <property type="match status" value="1"/>
</dbReference>
<dbReference type="STRING" id="312017.Q234R1"/>
<feature type="coiled-coil region" evidence="4">
    <location>
        <begin position="256"/>
        <end position="284"/>
    </location>
</feature>
<dbReference type="SMART" id="SM00220">
    <property type="entry name" value="S_TKc"/>
    <property type="match status" value="1"/>
</dbReference>
<evidence type="ECO:0000313" key="8">
    <source>
        <dbReference type="Proteomes" id="UP000009168"/>
    </source>
</evidence>
<dbReference type="HOGENOM" id="CLU_365849_0_0_1"/>
<keyword evidence="4" id="KW-0175">Coiled coil</keyword>
<dbReference type="eggNOG" id="KOG0694">
    <property type="taxonomic scope" value="Eukaryota"/>
</dbReference>
<evidence type="ECO:0000256" key="5">
    <source>
        <dbReference type="SAM" id="MobiDB-lite"/>
    </source>
</evidence>
<dbReference type="PROSITE" id="PS50011">
    <property type="entry name" value="PROTEIN_KINASE_DOM"/>
    <property type="match status" value="1"/>
</dbReference>
<feature type="region of interest" description="Disordered" evidence="5">
    <location>
        <begin position="591"/>
        <end position="612"/>
    </location>
</feature>
<dbReference type="InParanoid" id="Q234R1"/>
<dbReference type="SUPFAM" id="SSF56112">
    <property type="entry name" value="Protein kinase-like (PK-like)"/>
    <property type="match status" value="1"/>
</dbReference>
<feature type="region of interest" description="Disordered" evidence="5">
    <location>
        <begin position="353"/>
        <end position="379"/>
    </location>
</feature>
<dbReference type="AlphaFoldDB" id="Q234R1"/>
<feature type="binding site" evidence="3">
    <location>
        <position position="40"/>
    </location>
    <ligand>
        <name>ATP</name>
        <dbReference type="ChEBI" id="CHEBI:30616"/>
    </ligand>
</feature>
<reference evidence="8" key="1">
    <citation type="journal article" date="2006" name="PLoS Biol.">
        <title>Macronuclear genome sequence of the ciliate Tetrahymena thermophila, a model eukaryote.</title>
        <authorList>
            <person name="Eisen J.A."/>
            <person name="Coyne R.S."/>
            <person name="Wu M."/>
            <person name="Wu D."/>
            <person name="Thiagarajan M."/>
            <person name="Wortman J.R."/>
            <person name="Badger J.H."/>
            <person name="Ren Q."/>
            <person name="Amedeo P."/>
            <person name="Jones K.M."/>
            <person name="Tallon L.J."/>
            <person name="Delcher A.L."/>
            <person name="Salzberg S.L."/>
            <person name="Silva J.C."/>
            <person name="Haas B.J."/>
            <person name="Majoros W.H."/>
            <person name="Farzad M."/>
            <person name="Carlton J.M."/>
            <person name="Smith R.K. Jr."/>
            <person name="Garg J."/>
            <person name="Pearlman R.E."/>
            <person name="Karrer K.M."/>
            <person name="Sun L."/>
            <person name="Manning G."/>
            <person name="Elde N.C."/>
            <person name="Turkewitz A.P."/>
            <person name="Asai D.J."/>
            <person name="Wilkes D.E."/>
            <person name="Wang Y."/>
            <person name="Cai H."/>
            <person name="Collins K."/>
            <person name="Stewart B.A."/>
            <person name="Lee S.R."/>
            <person name="Wilamowska K."/>
            <person name="Weinberg Z."/>
            <person name="Ruzzo W.L."/>
            <person name="Wloga D."/>
            <person name="Gaertig J."/>
            <person name="Frankel J."/>
            <person name="Tsao C.-C."/>
            <person name="Gorovsky M.A."/>
            <person name="Keeling P.J."/>
            <person name="Waller R.F."/>
            <person name="Patron N.J."/>
            <person name="Cherry J.M."/>
            <person name="Stover N.A."/>
            <person name="Krieger C.J."/>
            <person name="del Toro C."/>
            <person name="Ryder H.F."/>
            <person name="Williamson S.C."/>
            <person name="Barbeau R.A."/>
            <person name="Hamilton E.P."/>
            <person name="Orias E."/>
        </authorList>
    </citation>
    <scope>NUCLEOTIDE SEQUENCE [LARGE SCALE GENOMIC DNA]</scope>
    <source>
        <strain evidence="8">SB210</strain>
    </source>
</reference>
<keyword evidence="7" id="KW-0808">Transferase</keyword>
<dbReference type="OrthoDB" id="371082at2759"/>
<organism evidence="7 8">
    <name type="scientific">Tetrahymena thermophila (strain SB210)</name>
    <dbReference type="NCBI Taxonomy" id="312017"/>
    <lineage>
        <taxon>Eukaryota</taxon>
        <taxon>Sar</taxon>
        <taxon>Alveolata</taxon>
        <taxon>Ciliophora</taxon>
        <taxon>Intramacronucleata</taxon>
        <taxon>Oligohymenophorea</taxon>
        <taxon>Hymenostomatida</taxon>
        <taxon>Tetrahymenina</taxon>
        <taxon>Tetrahymenidae</taxon>
        <taxon>Tetrahymena</taxon>
    </lineage>
</organism>
<dbReference type="InterPro" id="IPR011009">
    <property type="entry name" value="Kinase-like_dom_sf"/>
</dbReference>
<dbReference type="PROSITE" id="PS00107">
    <property type="entry name" value="PROTEIN_KINASE_ATP"/>
    <property type="match status" value="1"/>
</dbReference>
<keyword evidence="1 3" id="KW-0547">Nucleotide-binding</keyword>
<evidence type="ECO:0000256" key="4">
    <source>
        <dbReference type="SAM" id="Coils"/>
    </source>
</evidence>
<keyword evidence="2 3" id="KW-0067">ATP-binding</keyword>
<keyword evidence="8" id="KW-1185">Reference proteome</keyword>
<dbReference type="GO" id="GO:0005524">
    <property type="term" value="F:ATP binding"/>
    <property type="evidence" value="ECO:0007669"/>
    <property type="project" value="UniProtKB-UniRule"/>
</dbReference>
<dbReference type="Gene3D" id="3.30.200.20">
    <property type="entry name" value="Phosphorylase Kinase, domain 1"/>
    <property type="match status" value="1"/>
</dbReference>
<dbReference type="InterPro" id="IPR017441">
    <property type="entry name" value="Protein_kinase_ATP_BS"/>
</dbReference>
<dbReference type="InterPro" id="IPR000719">
    <property type="entry name" value="Prot_kinase_dom"/>
</dbReference>
<dbReference type="InterPro" id="IPR008271">
    <property type="entry name" value="Ser/Thr_kinase_AS"/>
</dbReference>
<keyword evidence="7" id="KW-0418">Kinase</keyword>
<accession>Q234R1</accession>
<protein>
    <submittedName>
        <fullName evidence="7">Serine/Threonine kinase domain protein</fullName>
    </submittedName>
</protein>
<evidence type="ECO:0000259" key="6">
    <source>
        <dbReference type="PROSITE" id="PS50011"/>
    </source>
</evidence>
<dbReference type="GO" id="GO:0004672">
    <property type="term" value="F:protein kinase activity"/>
    <property type="evidence" value="ECO:0007669"/>
    <property type="project" value="InterPro"/>
</dbReference>
<dbReference type="GeneID" id="7841201"/>
<evidence type="ECO:0000256" key="2">
    <source>
        <dbReference type="ARBA" id="ARBA00022840"/>
    </source>
</evidence>
<feature type="domain" description="Protein kinase" evidence="6">
    <location>
        <begin position="11"/>
        <end position="319"/>
    </location>
</feature>
<dbReference type="GO" id="GO:0005634">
    <property type="term" value="C:nucleus"/>
    <property type="evidence" value="ECO:0007669"/>
    <property type="project" value="TreeGrafter"/>
</dbReference>
<dbReference type="Proteomes" id="UP000009168">
    <property type="component" value="Unassembled WGS sequence"/>
</dbReference>
<dbReference type="Gene3D" id="1.10.510.10">
    <property type="entry name" value="Transferase(Phosphotransferase) domain 1"/>
    <property type="match status" value="1"/>
</dbReference>
<sequence>MDLYLTEIGNYKIESYLGRGAYGVVYKCVHNETNQVVAIKTLRKITKTSQKLLKSEIEVLQKIDCVNVVKMIESFSGNLPYDKQQYQFLVMEYCESNLLDYVYHKKNHILEEKEAVDLFLQILNGFQSIHEKGIIHRDLKLENVLIQDGIIKIADFGLAKKLDNSPTSTKEHLARSFCGTKAYLAPEVLMGNYYDYKVDIWSLGVLLFVMLFFQFPFGSRQDNPSELLKAIKQCCEDHPFDVDLFIKTRSKARMCKVSLEEDIKNQLQKELQLQQNIQQKTDEQAFQISEQMKDLFKRIFVVNPEERIGFQELIQHPALNKHKTEDINQKVQFYENKFPTLFKYQSQQVINGNTSQENRSENQQQEDEEENKNNEEITTGQMSSIMMVRNSTIRMKMKNSSQFRTHIMIYNLLICRYQVLVIAYQQVQQGWIIDLLGQKEYTVLKYFLLKIAIYYLQNLKFYLDETDNIFDLKDWANFVNCKAFKNMKTQILQDIKKWTPEYHLLSQEVQDYSYDSEDIKRGVYEEIPQKVDAEIYINSLPNEIKLPFRAVTLTIFTKVYGFAAKCFSNINELGQQVQQIKETILQKQLSPNLSPQSVQRKQYNSPSRNKSHQFFNSMMQNQAQSKNCSNFTAKQQQSMSRNNSQKNMINMSSATTQTLNQSTNTSSINQNLNSSINSLDNKYLSQKQQQNIKNLYSKISFEEQFGLKSIRMALLLLCCGVINRIFEVPSCIIRLKQFQPQETSYNAQNQQETFKFEELIEWFYQVSKEGAYKQIELLVNSYFKQISSQLLTQNQIINQDSPKLVNELQNLKFENKTQISPQTIQPSKQIKPS</sequence>
<evidence type="ECO:0000256" key="1">
    <source>
        <dbReference type="ARBA" id="ARBA00022741"/>
    </source>
</evidence>
<proteinExistence type="predicted"/>
<dbReference type="PANTHER" id="PTHR24345">
    <property type="entry name" value="SERINE/THREONINE-PROTEIN KINASE PLK"/>
    <property type="match status" value="1"/>
</dbReference>
<name>Q234R1_TETTS</name>
<gene>
    <name evidence="7" type="ORF">TTHERM_00101380</name>
</gene>
<dbReference type="EMBL" id="GG662767">
    <property type="protein sequence ID" value="EAR91942.2"/>
    <property type="molecule type" value="Genomic_DNA"/>
</dbReference>